<dbReference type="Proteomes" id="UP000182427">
    <property type="component" value="Chromosome I"/>
</dbReference>
<gene>
    <name evidence="2" type="ORF">SAMN05444167_2336</name>
</gene>
<dbReference type="InterPro" id="IPR029063">
    <property type="entry name" value="SAM-dependent_MTases_sf"/>
</dbReference>
<name>A0A1G7KXM5_9BACT</name>
<keyword evidence="2" id="KW-0489">Methyltransferase</keyword>
<accession>A0A1G7KXM5</accession>
<dbReference type="AlphaFoldDB" id="A0A1G7KXM5"/>
<feature type="domain" description="Methyltransferase type 11" evidence="1">
    <location>
        <begin position="49"/>
        <end position="136"/>
    </location>
</feature>
<dbReference type="CDD" id="cd02440">
    <property type="entry name" value="AdoMet_MTases"/>
    <property type="match status" value="1"/>
</dbReference>
<dbReference type="EMBL" id="LT629690">
    <property type="protein sequence ID" value="SDF41509.1"/>
    <property type="molecule type" value="Genomic_DNA"/>
</dbReference>
<protein>
    <submittedName>
        <fullName evidence="2">Ubiquinone/menaquinone biosynthesis C-methylase UbiE</fullName>
    </submittedName>
</protein>
<evidence type="ECO:0000313" key="3">
    <source>
        <dbReference type="Proteomes" id="UP000182427"/>
    </source>
</evidence>
<keyword evidence="2" id="KW-0808">Transferase</keyword>
<reference evidence="2 3" key="1">
    <citation type="submission" date="2016-10" db="EMBL/GenBank/DDBJ databases">
        <authorList>
            <person name="de Groot N.N."/>
        </authorList>
    </citation>
    <scope>NUCLEOTIDE SEQUENCE [LARGE SCALE GENOMIC DNA]</scope>
    <source>
        <strain evidence="2 3">GAS232</strain>
    </source>
</reference>
<proteinExistence type="predicted"/>
<dbReference type="GO" id="GO:0008757">
    <property type="term" value="F:S-adenosylmethionine-dependent methyltransferase activity"/>
    <property type="evidence" value="ECO:0007669"/>
    <property type="project" value="InterPro"/>
</dbReference>
<dbReference type="PANTHER" id="PTHR43861">
    <property type="entry name" value="TRANS-ACONITATE 2-METHYLTRANSFERASE-RELATED"/>
    <property type="match status" value="1"/>
</dbReference>
<keyword evidence="2" id="KW-0830">Ubiquinone</keyword>
<evidence type="ECO:0000313" key="2">
    <source>
        <dbReference type="EMBL" id="SDF41509.1"/>
    </source>
</evidence>
<dbReference type="GO" id="GO:0032259">
    <property type="term" value="P:methylation"/>
    <property type="evidence" value="ECO:0007669"/>
    <property type="project" value="UniProtKB-KW"/>
</dbReference>
<dbReference type="PANTHER" id="PTHR43861:SF1">
    <property type="entry name" value="TRANS-ACONITATE 2-METHYLTRANSFERASE"/>
    <property type="match status" value="1"/>
</dbReference>
<organism evidence="2 3">
    <name type="scientific">Terriglobus roseus</name>
    <dbReference type="NCBI Taxonomy" id="392734"/>
    <lineage>
        <taxon>Bacteria</taxon>
        <taxon>Pseudomonadati</taxon>
        <taxon>Acidobacteriota</taxon>
        <taxon>Terriglobia</taxon>
        <taxon>Terriglobales</taxon>
        <taxon>Acidobacteriaceae</taxon>
        <taxon>Terriglobus</taxon>
    </lineage>
</organism>
<evidence type="ECO:0000259" key="1">
    <source>
        <dbReference type="Pfam" id="PF08241"/>
    </source>
</evidence>
<dbReference type="InterPro" id="IPR013216">
    <property type="entry name" value="Methyltransf_11"/>
</dbReference>
<dbReference type="SUPFAM" id="SSF53335">
    <property type="entry name" value="S-adenosyl-L-methionine-dependent methyltransferases"/>
    <property type="match status" value="1"/>
</dbReference>
<dbReference type="Gene3D" id="3.40.50.150">
    <property type="entry name" value="Vaccinia Virus protein VP39"/>
    <property type="match status" value="1"/>
</dbReference>
<keyword evidence="3" id="KW-1185">Reference proteome</keyword>
<dbReference type="RefSeq" id="WP_083345288.1">
    <property type="nucleotide sequence ID" value="NZ_LT629690.1"/>
</dbReference>
<dbReference type="OrthoDB" id="9760689at2"/>
<sequence length="260" mass="27992">MESTSQTAQQTQTGQTWNANQYAANGRFVADLAKDVVALLAPQLGEHILDLGCGDGALTEQIAAYGAVVTGCDASASMLESAKARGLNVVPADMRSLPFQGEFDAVFSNAALHWVTDLPAVAQSVHRALKPGGRFVAEMGGLGNIAAIRVALQAVMTQFGIDAEKDAASRYPSRDEMRGILEDGGFRVTSIEIIPRPTLLKSGMEEWLNTFRNGILSKLSEADRQSAVDQTVALLRPALCDAEGVWWGDYVRLRFHAVRE</sequence>
<dbReference type="Pfam" id="PF08241">
    <property type="entry name" value="Methyltransf_11"/>
    <property type="match status" value="1"/>
</dbReference>